<accession>A0ABT4H6U0</accession>
<organism evidence="1 2">
    <name type="scientific">Paenibacillus alvei</name>
    <name type="common">Bacillus alvei</name>
    <dbReference type="NCBI Taxonomy" id="44250"/>
    <lineage>
        <taxon>Bacteria</taxon>
        <taxon>Bacillati</taxon>
        <taxon>Bacillota</taxon>
        <taxon>Bacilli</taxon>
        <taxon>Bacillales</taxon>
        <taxon>Paenibacillaceae</taxon>
        <taxon>Paenibacillus</taxon>
    </lineage>
</organism>
<reference evidence="1 2" key="1">
    <citation type="submission" date="2022-05" db="EMBL/GenBank/DDBJ databases">
        <title>Genome Sequencing of Bee-Associated Microbes.</title>
        <authorList>
            <person name="Dunlap C."/>
        </authorList>
    </citation>
    <scope>NUCLEOTIDE SEQUENCE [LARGE SCALE GENOMIC DNA]</scope>
    <source>
        <strain evidence="1 2">NRRL B-04010</strain>
    </source>
</reference>
<protein>
    <recommendedName>
        <fullName evidence="3">Phage protein</fullName>
    </recommendedName>
</protein>
<evidence type="ECO:0000313" key="2">
    <source>
        <dbReference type="Proteomes" id="UP001527181"/>
    </source>
</evidence>
<proteinExistence type="predicted"/>
<dbReference type="Proteomes" id="UP001527181">
    <property type="component" value="Unassembled WGS sequence"/>
</dbReference>
<keyword evidence="2" id="KW-1185">Reference proteome</keyword>
<comment type="caution">
    <text evidence="1">The sequence shown here is derived from an EMBL/GenBank/DDBJ whole genome shotgun (WGS) entry which is preliminary data.</text>
</comment>
<gene>
    <name evidence="1" type="ORF">M5X12_29855</name>
</gene>
<name>A0ABT4H6U0_PAEAL</name>
<dbReference type="EMBL" id="JAMDNP010000106">
    <property type="protein sequence ID" value="MCY9764701.1"/>
    <property type="molecule type" value="Genomic_DNA"/>
</dbReference>
<evidence type="ECO:0008006" key="3">
    <source>
        <dbReference type="Google" id="ProtNLM"/>
    </source>
</evidence>
<sequence length="102" mass="11883">MTVVITQETLQQFKDRMHLDDGEDGNLTRILRASHEDLARICGKYDIHTHEVFKELIFERSRYAYNDALEFFYNNFQTQITNLNLGKALESIQIEGDSIATI</sequence>
<evidence type="ECO:0000313" key="1">
    <source>
        <dbReference type="EMBL" id="MCY9764701.1"/>
    </source>
</evidence>